<keyword evidence="2" id="KW-0472">Membrane</keyword>
<name>A0ABQ4QWN9_9HYPH</name>
<feature type="compositionally biased region" description="Polar residues" evidence="1">
    <location>
        <begin position="243"/>
        <end position="256"/>
    </location>
</feature>
<evidence type="ECO:0000256" key="2">
    <source>
        <dbReference type="SAM" id="Phobius"/>
    </source>
</evidence>
<keyword evidence="2" id="KW-0812">Transmembrane</keyword>
<evidence type="ECO:0000313" key="5">
    <source>
        <dbReference type="Proteomes" id="UP001055167"/>
    </source>
</evidence>
<evidence type="ECO:0000259" key="3">
    <source>
        <dbReference type="Pfam" id="PF01814"/>
    </source>
</evidence>
<feature type="region of interest" description="Disordered" evidence="1">
    <location>
        <begin position="193"/>
        <end position="256"/>
    </location>
</feature>
<evidence type="ECO:0000256" key="1">
    <source>
        <dbReference type="SAM" id="MobiDB-lite"/>
    </source>
</evidence>
<feature type="compositionally biased region" description="Basic and acidic residues" evidence="1">
    <location>
        <begin position="193"/>
        <end position="210"/>
    </location>
</feature>
<protein>
    <recommendedName>
        <fullName evidence="3">Hemerythrin-like domain-containing protein</fullName>
    </recommendedName>
</protein>
<keyword evidence="5" id="KW-1185">Reference proteome</keyword>
<dbReference type="Gene3D" id="1.20.120.520">
    <property type="entry name" value="nmb1532 protein domain like"/>
    <property type="match status" value="1"/>
</dbReference>
<feature type="transmembrane region" description="Helical" evidence="2">
    <location>
        <begin position="164"/>
        <end position="186"/>
    </location>
</feature>
<dbReference type="Pfam" id="PF01814">
    <property type="entry name" value="Hemerythrin"/>
    <property type="match status" value="1"/>
</dbReference>
<dbReference type="Proteomes" id="UP001055167">
    <property type="component" value="Unassembled WGS sequence"/>
</dbReference>
<accession>A0ABQ4QWN9</accession>
<proteinExistence type="predicted"/>
<feature type="compositionally biased region" description="Basic and acidic residues" evidence="1">
    <location>
        <begin position="223"/>
        <end position="235"/>
    </location>
</feature>
<reference evidence="4" key="1">
    <citation type="journal article" date="2021" name="Front. Microbiol.">
        <title>Comprehensive Comparative Genomics and Phenotyping of Methylobacterium Species.</title>
        <authorList>
            <person name="Alessa O."/>
            <person name="Ogura Y."/>
            <person name="Fujitani Y."/>
            <person name="Takami H."/>
            <person name="Hayashi T."/>
            <person name="Sahin N."/>
            <person name="Tani A."/>
        </authorList>
    </citation>
    <scope>NUCLEOTIDE SEQUENCE</scope>
    <source>
        <strain evidence="4">KCTC 52305</strain>
    </source>
</reference>
<comment type="caution">
    <text evidence="4">The sequence shown here is derived from an EMBL/GenBank/DDBJ whole genome shotgun (WGS) entry which is preliminary data.</text>
</comment>
<gene>
    <name evidence="4" type="ORF">OPKNFCMD_2339</name>
</gene>
<reference evidence="4" key="2">
    <citation type="submission" date="2021-08" db="EMBL/GenBank/DDBJ databases">
        <authorList>
            <person name="Tani A."/>
            <person name="Ola A."/>
            <person name="Ogura Y."/>
            <person name="Katsura K."/>
            <person name="Hayashi T."/>
        </authorList>
    </citation>
    <scope>NUCLEOTIDE SEQUENCE</scope>
    <source>
        <strain evidence="4">KCTC 52305</strain>
    </source>
</reference>
<feature type="domain" description="Hemerythrin-like" evidence="3">
    <location>
        <begin position="5"/>
        <end position="102"/>
    </location>
</feature>
<dbReference type="EMBL" id="BPQH01000006">
    <property type="protein sequence ID" value="GJD49607.1"/>
    <property type="molecule type" value="Genomic_DNA"/>
</dbReference>
<dbReference type="InterPro" id="IPR012312">
    <property type="entry name" value="Hemerythrin-like"/>
</dbReference>
<organism evidence="4 5">
    <name type="scientific">Methylobacterium crusticola</name>
    <dbReference type="NCBI Taxonomy" id="1697972"/>
    <lineage>
        <taxon>Bacteria</taxon>
        <taxon>Pseudomonadati</taxon>
        <taxon>Pseudomonadota</taxon>
        <taxon>Alphaproteobacteria</taxon>
        <taxon>Hyphomicrobiales</taxon>
        <taxon>Methylobacteriaceae</taxon>
        <taxon>Methylobacterium</taxon>
    </lineage>
</organism>
<evidence type="ECO:0000313" key="4">
    <source>
        <dbReference type="EMBL" id="GJD49607.1"/>
    </source>
</evidence>
<keyword evidence="2" id="KW-1133">Transmembrane helix</keyword>
<sequence>MDVWQMIARDHENIGQLIREIPNALNGPGTVRSRERLMTDLIDQLGLHAEALEASLYAVLARHARTGPLIETLRRDHGQVMKKLAPLARYGRRPQDGWLNAFEDVTYLADQQLHALNHEFLPAARALLSAGQVADATQTFVRAKTRALRSPRYRTRVGAGGNELFLTASVVVAAAGLGLLAWRSGLLRGMQDRRPRPLERDDRDPERGRADLAAASAPGNRVPGEDLKERQDKLLDQALEETFPSSDPISPKQITK</sequence>